<feature type="region of interest" description="Disordered" evidence="1">
    <location>
        <begin position="114"/>
        <end position="156"/>
    </location>
</feature>
<feature type="compositionally biased region" description="Low complexity" evidence="1">
    <location>
        <begin position="198"/>
        <end position="214"/>
    </location>
</feature>
<feature type="compositionally biased region" description="Low complexity" evidence="1">
    <location>
        <begin position="287"/>
        <end position="299"/>
    </location>
</feature>
<keyword evidence="3" id="KW-1185">Reference proteome</keyword>
<accession>A0A388LN13</accession>
<protein>
    <submittedName>
        <fullName evidence="2">Uncharacterized protein</fullName>
    </submittedName>
</protein>
<feature type="compositionally biased region" description="Basic and acidic residues" evidence="1">
    <location>
        <begin position="43"/>
        <end position="60"/>
    </location>
</feature>
<name>A0A388LN13_CHABU</name>
<sequence length="435" mass="47073">MEDLLRKTALLSILLVALLIVIVVQLCQLLRHCRARPRKKQTKKDCGGRRARKGMGDDNLHGGHMYGMGSAPTNGVPNGMCNRFDPALYAHLPSYMQPLPDEEDWVPPPSTLPLARGSTQTSYETGGRSGDRGTGMGPMSTLLTGGGGAGADPLQLHLSPSCSMDASRTVLVEHSSRSQGGVLVTMQDARENGPQTQRPARSSSACTSSHSRPPGFRTPLGTGVPHAVVNGRVTTATAAESPQVIERIIALYSRMCSDVERDDGGDTCADGEDVAEAMLHGGRGRRPAAGTPLTTAGPAKNFRPMPLRIREGGWGAGNGSRVLLTRVGDSWSQRGSTSAPCWIAVQMEVDVALRGRVLGRFVIFYEMRHRRGQDYSRDFGFENGVFRHEVHHYEIDADEDTCLHLTLDFGFGRSLLRQVVVFARKVGTAIPNPWP</sequence>
<comment type="caution">
    <text evidence="2">The sequence shown here is derived from an EMBL/GenBank/DDBJ whole genome shotgun (WGS) entry which is preliminary data.</text>
</comment>
<evidence type="ECO:0000313" key="2">
    <source>
        <dbReference type="EMBL" id="GBG83613.1"/>
    </source>
</evidence>
<feature type="region of interest" description="Disordered" evidence="1">
    <location>
        <begin position="282"/>
        <end position="304"/>
    </location>
</feature>
<dbReference type="Gramene" id="GBG83613">
    <property type="protein sequence ID" value="GBG83613"/>
    <property type="gene ID" value="CBR_g37417"/>
</dbReference>
<feature type="region of interest" description="Disordered" evidence="1">
    <location>
        <begin position="191"/>
        <end position="223"/>
    </location>
</feature>
<evidence type="ECO:0000256" key="1">
    <source>
        <dbReference type="SAM" id="MobiDB-lite"/>
    </source>
</evidence>
<feature type="region of interest" description="Disordered" evidence="1">
    <location>
        <begin position="38"/>
        <end position="60"/>
    </location>
</feature>
<evidence type="ECO:0000313" key="3">
    <source>
        <dbReference type="Proteomes" id="UP000265515"/>
    </source>
</evidence>
<organism evidence="2 3">
    <name type="scientific">Chara braunii</name>
    <name type="common">Braun's stonewort</name>
    <dbReference type="NCBI Taxonomy" id="69332"/>
    <lineage>
        <taxon>Eukaryota</taxon>
        <taxon>Viridiplantae</taxon>
        <taxon>Streptophyta</taxon>
        <taxon>Charophyceae</taxon>
        <taxon>Charales</taxon>
        <taxon>Characeae</taxon>
        <taxon>Chara</taxon>
    </lineage>
</organism>
<dbReference type="AlphaFoldDB" id="A0A388LN13"/>
<reference evidence="2 3" key="1">
    <citation type="journal article" date="2018" name="Cell">
        <title>The Chara Genome: Secondary Complexity and Implications for Plant Terrestrialization.</title>
        <authorList>
            <person name="Nishiyama T."/>
            <person name="Sakayama H."/>
            <person name="Vries J.D."/>
            <person name="Buschmann H."/>
            <person name="Saint-Marcoux D."/>
            <person name="Ullrich K.K."/>
            <person name="Haas F.B."/>
            <person name="Vanderstraeten L."/>
            <person name="Becker D."/>
            <person name="Lang D."/>
            <person name="Vosolsobe S."/>
            <person name="Rombauts S."/>
            <person name="Wilhelmsson P.K.I."/>
            <person name="Janitza P."/>
            <person name="Kern R."/>
            <person name="Heyl A."/>
            <person name="Rumpler F."/>
            <person name="Villalobos L.I.A.C."/>
            <person name="Clay J.M."/>
            <person name="Skokan R."/>
            <person name="Toyoda A."/>
            <person name="Suzuki Y."/>
            <person name="Kagoshima H."/>
            <person name="Schijlen E."/>
            <person name="Tajeshwar N."/>
            <person name="Catarino B."/>
            <person name="Hetherington A.J."/>
            <person name="Saltykova A."/>
            <person name="Bonnot C."/>
            <person name="Breuninger H."/>
            <person name="Symeonidi A."/>
            <person name="Radhakrishnan G.V."/>
            <person name="Van Nieuwerburgh F."/>
            <person name="Deforce D."/>
            <person name="Chang C."/>
            <person name="Karol K.G."/>
            <person name="Hedrich R."/>
            <person name="Ulvskov P."/>
            <person name="Glockner G."/>
            <person name="Delwiche C.F."/>
            <person name="Petrasek J."/>
            <person name="Van de Peer Y."/>
            <person name="Friml J."/>
            <person name="Beilby M."/>
            <person name="Dolan L."/>
            <person name="Kohara Y."/>
            <person name="Sugano S."/>
            <person name="Fujiyama A."/>
            <person name="Delaux P.-M."/>
            <person name="Quint M."/>
            <person name="TheiBen G."/>
            <person name="Hagemann M."/>
            <person name="Harholt J."/>
            <person name="Dunand C."/>
            <person name="Zachgo S."/>
            <person name="Langdale J."/>
            <person name="Maumus F."/>
            <person name="Straeten D.V.D."/>
            <person name="Gould S.B."/>
            <person name="Rensing S.A."/>
        </authorList>
    </citation>
    <scope>NUCLEOTIDE SEQUENCE [LARGE SCALE GENOMIC DNA]</scope>
    <source>
        <strain evidence="2 3">S276</strain>
    </source>
</reference>
<gene>
    <name evidence="2" type="ORF">CBR_g37417</name>
</gene>
<dbReference type="Proteomes" id="UP000265515">
    <property type="component" value="Unassembled WGS sequence"/>
</dbReference>
<proteinExistence type="predicted"/>
<dbReference type="EMBL" id="BFEA01000445">
    <property type="protein sequence ID" value="GBG83613.1"/>
    <property type="molecule type" value="Genomic_DNA"/>
</dbReference>